<dbReference type="EC" id="1.7.1.13" evidence="5"/>
<dbReference type="InterPro" id="IPR050084">
    <property type="entry name" value="NADPH_dep_7-cyano-7-deazaG_red"/>
</dbReference>
<keyword evidence="4 5" id="KW-0560">Oxidoreductase</keyword>
<reference evidence="8" key="1">
    <citation type="journal article" date="2019" name="Int. J. Syst. Evol. Microbiol.">
        <title>The Global Catalogue of Microorganisms (GCM) 10K type strain sequencing project: providing services to taxonomists for standard genome sequencing and annotation.</title>
        <authorList>
            <consortium name="The Broad Institute Genomics Platform"/>
            <consortium name="The Broad Institute Genome Sequencing Center for Infectious Disease"/>
            <person name="Wu L."/>
            <person name="Ma J."/>
        </authorList>
    </citation>
    <scope>NUCLEOTIDE SEQUENCE [LARGE SCALE GENOMIC DNA]</scope>
    <source>
        <strain evidence="8">KCTC 32239</strain>
    </source>
</reference>
<dbReference type="Gene3D" id="3.30.1130.10">
    <property type="match status" value="2"/>
</dbReference>
<comment type="subunit">
    <text evidence="5">Homodimer.</text>
</comment>
<dbReference type="HAMAP" id="MF_00817">
    <property type="entry name" value="QueF_type2"/>
    <property type="match status" value="1"/>
</dbReference>
<keyword evidence="8" id="KW-1185">Reference proteome</keyword>
<feature type="binding site" evidence="5">
    <location>
        <begin position="221"/>
        <end position="222"/>
    </location>
    <ligand>
        <name>substrate</name>
    </ligand>
</feature>
<dbReference type="InterPro" id="IPR016428">
    <property type="entry name" value="QueF_type2"/>
</dbReference>
<comment type="function">
    <text evidence="5">Catalyzes the NADPH-dependent reduction of 7-cyano-7-deazaguanine (preQ0) to 7-aminomethyl-7-deazaguanine (preQ1).</text>
</comment>
<feature type="domain" description="NADPH-dependent 7-cyano-7-deazaguanine reductase N-terminal" evidence="6">
    <location>
        <begin position="16"/>
        <end position="125"/>
    </location>
</feature>
<feature type="active site" description="Proton donor" evidence="5">
    <location>
        <position position="189"/>
    </location>
</feature>
<dbReference type="SUPFAM" id="SSF55620">
    <property type="entry name" value="Tetrahydrobiopterin biosynthesis enzymes-like"/>
    <property type="match status" value="1"/>
</dbReference>
<comment type="pathway">
    <text evidence="5">tRNA modification; tRNA-queuosine biosynthesis.</text>
</comment>
<evidence type="ECO:0000256" key="3">
    <source>
        <dbReference type="ARBA" id="ARBA00022857"/>
    </source>
</evidence>
<comment type="caution">
    <text evidence="7">The sequence shown here is derived from an EMBL/GenBank/DDBJ whole genome shotgun (WGS) entry which is preliminary data.</text>
</comment>
<proteinExistence type="inferred from homology"/>
<evidence type="ECO:0000259" key="6">
    <source>
        <dbReference type="Pfam" id="PF14819"/>
    </source>
</evidence>
<evidence type="ECO:0000256" key="4">
    <source>
        <dbReference type="ARBA" id="ARBA00023002"/>
    </source>
</evidence>
<evidence type="ECO:0000256" key="1">
    <source>
        <dbReference type="ARBA" id="ARBA00022490"/>
    </source>
</evidence>
<keyword evidence="2 5" id="KW-0671">Queuosine biosynthesis</keyword>
<evidence type="ECO:0000256" key="2">
    <source>
        <dbReference type="ARBA" id="ARBA00022785"/>
    </source>
</evidence>
<feature type="binding site" evidence="5">
    <location>
        <begin position="84"/>
        <end position="85"/>
    </location>
    <ligand>
        <name>NADPH</name>
        <dbReference type="ChEBI" id="CHEBI:57783"/>
    </ligand>
</feature>
<feature type="binding site" evidence="5">
    <location>
        <begin position="82"/>
        <end position="84"/>
    </location>
    <ligand>
        <name>substrate</name>
    </ligand>
</feature>
<evidence type="ECO:0000256" key="5">
    <source>
        <dbReference type="HAMAP-Rule" id="MF_00817"/>
    </source>
</evidence>
<feature type="binding site" evidence="5">
    <location>
        <begin position="250"/>
        <end position="251"/>
    </location>
    <ligand>
        <name>NADPH</name>
        <dbReference type="ChEBI" id="CHEBI:57783"/>
    </ligand>
</feature>
<dbReference type="InterPro" id="IPR029500">
    <property type="entry name" value="QueF"/>
</dbReference>
<dbReference type="Proteomes" id="UP000619761">
    <property type="component" value="Unassembled WGS sequence"/>
</dbReference>
<dbReference type="PANTHER" id="PTHR34354:SF1">
    <property type="entry name" value="NADPH-DEPENDENT 7-CYANO-7-DEAZAGUANINE REDUCTASE"/>
    <property type="match status" value="1"/>
</dbReference>
<comment type="subcellular location">
    <subcellularLocation>
        <location evidence="5">Cytoplasm</location>
    </subcellularLocation>
</comment>
<keyword evidence="1 5" id="KW-0963">Cytoplasm</keyword>
<sequence length="275" mass="30663">MAHSIDSSPLGQKSSYVSSYDASLLFPIARAESRKALGLSEQLPFYGHDIWTGYELSWLNLKGKPEVAVAEFVIPFDSPCIIESKSFKLYLNSLNQTKFSGFDEVKTLLLKDLSAAAGADVSVSLHPLRDSNLLIDFTFNATCIDGLDIEVDAYHPQPDILTADASCSVKETLCSHLLKSNCPVTGQPDWASVIVEYEGAKINHENLLRYVVSFREHQDFHEHCVERIFTDILAQCKPEFLSVYARYTRRGGLDINPFRSSEKGAKPAVGRLLRQ</sequence>
<evidence type="ECO:0000313" key="7">
    <source>
        <dbReference type="EMBL" id="GGY68092.1"/>
    </source>
</evidence>
<name>A0ABQ3AUW2_9GAMM</name>
<accession>A0ABQ3AUW2</accession>
<feature type="active site" description="Thioimide intermediate" evidence="5">
    <location>
        <position position="182"/>
    </location>
</feature>
<dbReference type="EMBL" id="BMYZ01000001">
    <property type="protein sequence ID" value="GGY68092.1"/>
    <property type="molecule type" value="Genomic_DNA"/>
</dbReference>
<dbReference type="PANTHER" id="PTHR34354">
    <property type="entry name" value="NADPH-DEPENDENT 7-CYANO-7-DEAZAGUANINE REDUCTASE"/>
    <property type="match status" value="1"/>
</dbReference>
<evidence type="ECO:0000313" key="8">
    <source>
        <dbReference type="Proteomes" id="UP000619761"/>
    </source>
</evidence>
<gene>
    <name evidence="5 7" type="primary">queF</name>
    <name evidence="7" type="ORF">GCM10011613_10380</name>
</gene>
<dbReference type="Pfam" id="PF14819">
    <property type="entry name" value="QueF_N"/>
    <property type="match status" value="1"/>
</dbReference>
<dbReference type="Pfam" id="PF14489">
    <property type="entry name" value="QueF"/>
    <property type="match status" value="1"/>
</dbReference>
<protein>
    <recommendedName>
        <fullName evidence="5">NADPH-dependent 7-cyano-7-deazaguanine reductase</fullName>
        <ecNumber evidence="5">1.7.1.13</ecNumber>
    </recommendedName>
    <alternativeName>
        <fullName evidence="5">7-cyano-7-carbaguanine reductase</fullName>
    </alternativeName>
    <alternativeName>
        <fullName evidence="5">NADPH-dependent nitrile oxidoreductase</fullName>
    </alternativeName>
    <alternativeName>
        <fullName evidence="5">PreQ(0) reductase</fullName>
    </alternativeName>
</protein>
<keyword evidence="3 5" id="KW-0521">NADP</keyword>
<organism evidence="7 8">
    <name type="scientific">Cellvibrio zantedeschiae</name>
    <dbReference type="NCBI Taxonomy" id="1237077"/>
    <lineage>
        <taxon>Bacteria</taxon>
        <taxon>Pseudomonadati</taxon>
        <taxon>Pseudomonadota</taxon>
        <taxon>Gammaproteobacteria</taxon>
        <taxon>Cellvibrionales</taxon>
        <taxon>Cellvibrionaceae</taxon>
        <taxon>Cellvibrio</taxon>
    </lineage>
</organism>
<dbReference type="InterPro" id="IPR029139">
    <property type="entry name" value="QueF_N"/>
</dbReference>
<comment type="catalytic activity">
    <reaction evidence="5">
        <text>7-aminomethyl-7-carbaguanine + 2 NADP(+) = 7-cyano-7-carbaguanine + 2 NADPH + 3 H(+)</text>
        <dbReference type="Rhea" id="RHEA:13409"/>
        <dbReference type="ChEBI" id="CHEBI:15378"/>
        <dbReference type="ChEBI" id="CHEBI:45075"/>
        <dbReference type="ChEBI" id="CHEBI:57783"/>
        <dbReference type="ChEBI" id="CHEBI:58349"/>
        <dbReference type="ChEBI" id="CHEBI:58703"/>
        <dbReference type="EC" id="1.7.1.13"/>
    </reaction>
</comment>
<dbReference type="NCBIfam" id="TIGR03138">
    <property type="entry name" value="QueF"/>
    <property type="match status" value="1"/>
</dbReference>
<dbReference type="InterPro" id="IPR043133">
    <property type="entry name" value="GTP-CH-I_C/QueF"/>
</dbReference>
<comment type="similarity">
    <text evidence="5">Belongs to the GTP cyclohydrolase I family. QueF type 2 subfamily.</text>
</comment>
<dbReference type="RefSeq" id="WP_189416484.1">
    <property type="nucleotide sequence ID" value="NZ_BMYZ01000001.1"/>
</dbReference>
<dbReference type="PIRSF" id="PIRSF004750">
    <property type="entry name" value="Nitrile_oxidored_YqcD_prd"/>
    <property type="match status" value="1"/>
</dbReference>